<reference evidence="13" key="2">
    <citation type="submission" date="2014-03" db="EMBL/GenBank/DDBJ databases">
        <title>Candidatus Competibacter-lineage genomes retrieved from metagenomes reveal functional metabolic diversity.</title>
        <authorList>
            <person name="McIlroy S.J."/>
            <person name="Albertsen M."/>
            <person name="Andresen E.K."/>
            <person name="Saunders A.M."/>
            <person name="Kristiansen R."/>
            <person name="Stokholm-Bjerregaard M."/>
            <person name="Nielsen K.L."/>
            <person name="Nielsen P.H."/>
        </authorList>
    </citation>
    <scope>NUCLEOTIDE SEQUENCE</scope>
    <source>
        <strain evidence="13">Run_A_D11</strain>
    </source>
</reference>
<proteinExistence type="predicted"/>
<evidence type="ECO:0000256" key="1">
    <source>
        <dbReference type="ARBA" id="ARBA00004141"/>
    </source>
</evidence>
<evidence type="ECO:0000256" key="9">
    <source>
        <dbReference type="ARBA" id="ARBA00023136"/>
    </source>
</evidence>
<organism evidence="13 14">
    <name type="scientific">Candidatus Competibacter denitrificans Run_A_D11</name>
    <dbReference type="NCBI Taxonomy" id="1400863"/>
    <lineage>
        <taxon>Bacteria</taxon>
        <taxon>Pseudomonadati</taxon>
        <taxon>Pseudomonadota</taxon>
        <taxon>Gammaproteobacteria</taxon>
        <taxon>Candidatus Competibacteraceae</taxon>
        <taxon>Candidatus Competibacter</taxon>
    </lineage>
</organism>
<comment type="subcellular location">
    <subcellularLocation>
        <location evidence="1">Membrane</location>
        <topology evidence="1">Multi-pass membrane protein</topology>
    </subcellularLocation>
</comment>
<dbReference type="GO" id="GO:0016491">
    <property type="term" value="F:oxidoreductase activity"/>
    <property type="evidence" value="ECO:0007669"/>
    <property type="project" value="UniProtKB-KW"/>
</dbReference>
<evidence type="ECO:0000256" key="4">
    <source>
        <dbReference type="ARBA" id="ARBA00022723"/>
    </source>
</evidence>
<feature type="transmembrane region" description="Helical" evidence="12">
    <location>
        <begin position="251"/>
        <end position="272"/>
    </location>
</feature>
<evidence type="ECO:0000256" key="12">
    <source>
        <dbReference type="SAM" id="Phobius"/>
    </source>
</evidence>
<keyword evidence="5 12" id="KW-1133">Transmembrane helix</keyword>
<keyword evidence="6" id="KW-0560">Oxidoreductase</keyword>
<dbReference type="STRING" id="1400863.BN873_150067"/>
<gene>
    <name evidence="13" type="ORF">BN873_150067</name>
</gene>
<name>W6M423_9GAMM</name>
<evidence type="ECO:0000256" key="5">
    <source>
        <dbReference type="ARBA" id="ARBA00022989"/>
    </source>
</evidence>
<feature type="transmembrane region" description="Helical" evidence="12">
    <location>
        <begin position="284"/>
        <end position="306"/>
    </location>
</feature>
<evidence type="ECO:0000256" key="8">
    <source>
        <dbReference type="ARBA" id="ARBA00023133"/>
    </source>
</evidence>
<dbReference type="Proteomes" id="UP000035760">
    <property type="component" value="Unassembled WGS sequence"/>
</dbReference>
<dbReference type="GO" id="GO:0046872">
    <property type="term" value="F:metal ion binding"/>
    <property type="evidence" value="ECO:0007669"/>
    <property type="project" value="UniProtKB-KW"/>
</dbReference>
<evidence type="ECO:0000256" key="7">
    <source>
        <dbReference type="ARBA" id="ARBA00023004"/>
    </source>
</evidence>
<evidence type="ECO:0000256" key="6">
    <source>
        <dbReference type="ARBA" id="ARBA00023002"/>
    </source>
</evidence>
<keyword evidence="4" id="KW-0479">Metal-binding</keyword>
<dbReference type="EMBL" id="CBTJ020000020">
    <property type="protein sequence ID" value="CDI01279.1"/>
    <property type="molecule type" value="Genomic_DNA"/>
</dbReference>
<evidence type="ECO:0000313" key="13">
    <source>
        <dbReference type="EMBL" id="CDI01279.1"/>
    </source>
</evidence>
<dbReference type="InterPro" id="IPR003780">
    <property type="entry name" value="COX15/CtaA_fam"/>
</dbReference>
<dbReference type="PANTHER" id="PTHR35457:SF1">
    <property type="entry name" value="HEME A SYNTHASE"/>
    <property type="match status" value="1"/>
</dbReference>
<dbReference type="InterPro" id="IPR050450">
    <property type="entry name" value="COX15/CtaA_HemeA_synthase"/>
</dbReference>
<feature type="transmembrane region" description="Helical" evidence="12">
    <location>
        <begin position="110"/>
        <end position="132"/>
    </location>
</feature>
<evidence type="ECO:0000256" key="10">
    <source>
        <dbReference type="ARBA" id="ARBA00023157"/>
    </source>
</evidence>
<feature type="transmembrane region" description="Helical" evidence="12">
    <location>
        <begin position="138"/>
        <end position="159"/>
    </location>
</feature>
<dbReference type="OrthoDB" id="1447144at2"/>
<dbReference type="PANTHER" id="PTHR35457">
    <property type="entry name" value="HEME A SYNTHASE"/>
    <property type="match status" value="1"/>
</dbReference>
<evidence type="ECO:0000256" key="11">
    <source>
        <dbReference type="ARBA" id="ARBA00023444"/>
    </source>
</evidence>
<keyword evidence="7" id="KW-0408">Iron</keyword>
<keyword evidence="8" id="KW-0350">Heme biosynthesis</keyword>
<comment type="pathway">
    <text evidence="11">Porphyrin-containing compound metabolism.</text>
</comment>
<reference evidence="13" key="1">
    <citation type="submission" date="2013-07" db="EMBL/GenBank/DDBJ databases">
        <authorList>
            <person name="McIlroy S."/>
        </authorList>
    </citation>
    <scope>NUCLEOTIDE SEQUENCE [LARGE SCALE GENOMIC DNA]</scope>
    <source>
        <strain evidence="13">Run_A_D11</strain>
    </source>
</reference>
<dbReference type="Pfam" id="PF02628">
    <property type="entry name" value="COX15-CtaA"/>
    <property type="match status" value="1"/>
</dbReference>
<keyword evidence="14" id="KW-1185">Reference proteome</keyword>
<dbReference type="AlphaFoldDB" id="W6M423"/>
<keyword evidence="9 12" id="KW-0472">Membrane</keyword>
<protein>
    <submittedName>
        <fullName evidence="13">Cytochrome oxidase assembly</fullName>
    </submittedName>
</protein>
<evidence type="ECO:0000256" key="3">
    <source>
        <dbReference type="ARBA" id="ARBA00022692"/>
    </source>
</evidence>
<keyword evidence="2" id="KW-1003">Cell membrane</keyword>
<feature type="transmembrane region" description="Helical" evidence="12">
    <location>
        <begin position="80"/>
        <end position="98"/>
    </location>
</feature>
<keyword evidence="10" id="KW-1015">Disulfide bond</keyword>
<evidence type="ECO:0000256" key="2">
    <source>
        <dbReference type="ARBA" id="ARBA00022475"/>
    </source>
</evidence>
<dbReference type="GO" id="GO:0006784">
    <property type="term" value="P:heme A biosynthetic process"/>
    <property type="evidence" value="ECO:0007669"/>
    <property type="project" value="InterPro"/>
</dbReference>
<keyword evidence="3 12" id="KW-0812">Transmembrane</keyword>
<feature type="transmembrane region" description="Helical" evidence="12">
    <location>
        <begin position="12"/>
        <end position="32"/>
    </location>
</feature>
<sequence length="338" mass="36777">MIPLRNTLFHRLAWVALALTFVVVVLGAYVRLSDAGLGCPDWPGCYGRLAVPDQAHQIAEANQSYPHRPLEPAKAWKEMVHRYFAGGLGVLILSLAVLAWRKRFTHGQPVVLPLCLLALILFQAVLGMWTVTWQLKPVVVMSHLLGGLATLSLLAWLVLRHGRYGQDATAGNDRSMRGYALMGLVLLVCQIALGGWTSANYAALACPDFPTCQGHWWPPTDFSEALTLWRGLGVSYEGGVLTNEARMTVHWLHRLGALVAFLYLGWLSGRLLTAGTNRAVRFAGLALAVLLIIQVALGIANVLLYLPLPVAVAHNGGAALLLLAVVTLNHLLRPVMDT</sequence>
<dbReference type="RefSeq" id="WP_048670396.1">
    <property type="nucleotide sequence ID" value="NZ_CBTJ020000020.1"/>
</dbReference>
<feature type="transmembrane region" description="Helical" evidence="12">
    <location>
        <begin position="179"/>
        <end position="199"/>
    </location>
</feature>
<accession>W6M423</accession>
<feature type="transmembrane region" description="Helical" evidence="12">
    <location>
        <begin position="312"/>
        <end position="332"/>
    </location>
</feature>
<comment type="caution">
    <text evidence="13">The sequence shown here is derived from an EMBL/GenBank/DDBJ whole genome shotgun (WGS) entry which is preliminary data.</text>
</comment>
<dbReference type="GO" id="GO:0016020">
    <property type="term" value="C:membrane"/>
    <property type="evidence" value="ECO:0007669"/>
    <property type="project" value="UniProtKB-SubCell"/>
</dbReference>
<evidence type="ECO:0000313" key="14">
    <source>
        <dbReference type="Proteomes" id="UP000035760"/>
    </source>
</evidence>